<dbReference type="InterPro" id="IPR051316">
    <property type="entry name" value="Zinc-reg_GTPase_activator"/>
</dbReference>
<proteinExistence type="predicted"/>
<evidence type="ECO:0000259" key="1">
    <source>
        <dbReference type="Pfam" id="PF02492"/>
    </source>
</evidence>
<dbReference type="GO" id="GO:0005737">
    <property type="term" value="C:cytoplasm"/>
    <property type="evidence" value="ECO:0007669"/>
    <property type="project" value="TreeGrafter"/>
</dbReference>
<dbReference type="OrthoDB" id="9808822at2"/>
<keyword evidence="3" id="KW-1185">Reference proteome</keyword>
<accession>A0A1I0Z5Z9</accession>
<reference evidence="2 3" key="1">
    <citation type="submission" date="2016-10" db="EMBL/GenBank/DDBJ databases">
        <authorList>
            <person name="de Groot N.N."/>
        </authorList>
    </citation>
    <scope>NUCLEOTIDE SEQUENCE [LARGE SCALE GENOMIC DNA]</scope>
    <source>
        <strain evidence="2 3">DSM 5522</strain>
    </source>
</reference>
<evidence type="ECO:0000313" key="3">
    <source>
        <dbReference type="Proteomes" id="UP000198838"/>
    </source>
</evidence>
<protein>
    <submittedName>
        <fullName evidence="2">CobW/HypB/UreG, nucleotide-binding domain</fullName>
    </submittedName>
</protein>
<dbReference type="InterPro" id="IPR003495">
    <property type="entry name" value="CobW/HypB/UreG_nucleotide-bd"/>
</dbReference>
<gene>
    <name evidence="2" type="ORF">SAMN05216249_11317</name>
</gene>
<sequence length="198" mass="21753">MKILILGGFLGSGKTSVLMSLAHYIVDNSTSDSSTKVAIIENEIGETGIDDKFIRNDGYNVENLFSGCACCSLSGELMSAINNIEKNMNPEYLIIEATGVAFPGDIKEKIKDILKKDSKIIVICDSKRWKRLLNAMSNLIEGQLDFADNILINKIDLVEKDVVEAVKESITKFNSTAPLYEVAATNGIDNSIWNNILK</sequence>
<name>A0A1I0Z5Z9_9FIRM</name>
<dbReference type="RefSeq" id="WP_092872973.1">
    <property type="nucleotide sequence ID" value="NZ_FOJY01000013.1"/>
</dbReference>
<feature type="domain" description="CobW/HypB/UreG nucleotide-binding" evidence="1">
    <location>
        <begin position="3"/>
        <end position="179"/>
    </location>
</feature>
<dbReference type="EMBL" id="FOJY01000013">
    <property type="protein sequence ID" value="SFB20536.1"/>
    <property type="molecule type" value="Genomic_DNA"/>
</dbReference>
<dbReference type="InterPro" id="IPR027417">
    <property type="entry name" value="P-loop_NTPase"/>
</dbReference>
<dbReference type="PANTHER" id="PTHR13748:SF62">
    <property type="entry name" value="COBW DOMAIN-CONTAINING PROTEIN"/>
    <property type="match status" value="1"/>
</dbReference>
<dbReference type="AlphaFoldDB" id="A0A1I0Z5Z9"/>
<dbReference type="Gene3D" id="3.40.50.300">
    <property type="entry name" value="P-loop containing nucleotide triphosphate hydrolases"/>
    <property type="match status" value="1"/>
</dbReference>
<dbReference type="SUPFAM" id="SSF52540">
    <property type="entry name" value="P-loop containing nucleoside triphosphate hydrolases"/>
    <property type="match status" value="1"/>
</dbReference>
<dbReference type="Pfam" id="PF02492">
    <property type="entry name" value="cobW"/>
    <property type="match status" value="1"/>
</dbReference>
<organism evidence="2 3">
    <name type="scientific">Acetitomaculum ruminis DSM 5522</name>
    <dbReference type="NCBI Taxonomy" id="1120918"/>
    <lineage>
        <taxon>Bacteria</taxon>
        <taxon>Bacillati</taxon>
        <taxon>Bacillota</taxon>
        <taxon>Clostridia</taxon>
        <taxon>Lachnospirales</taxon>
        <taxon>Lachnospiraceae</taxon>
        <taxon>Acetitomaculum</taxon>
    </lineage>
</organism>
<dbReference type="STRING" id="1120918.SAMN05216249_11317"/>
<dbReference type="Proteomes" id="UP000198838">
    <property type="component" value="Unassembled WGS sequence"/>
</dbReference>
<dbReference type="PANTHER" id="PTHR13748">
    <property type="entry name" value="COBW-RELATED"/>
    <property type="match status" value="1"/>
</dbReference>
<evidence type="ECO:0000313" key="2">
    <source>
        <dbReference type="EMBL" id="SFB20536.1"/>
    </source>
</evidence>